<proteinExistence type="predicted"/>
<dbReference type="SUPFAM" id="SSF55174">
    <property type="entry name" value="Alpha-L RNA-binding motif"/>
    <property type="match status" value="1"/>
</dbReference>
<dbReference type="EMBL" id="DXDX01000108">
    <property type="protein sequence ID" value="HIY21404.1"/>
    <property type="molecule type" value="Genomic_DNA"/>
</dbReference>
<dbReference type="Gene3D" id="3.30.70.330">
    <property type="match status" value="1"/>
</dbReference>
<dbReference type="Proteomes" id="UP000823868">
    <property type="component" value="Unassembled WGS sequence"/>
</dbReference>
<evidence type="ECO:0000256" key="1">
    <source>
        <dbReference type="PROSITE-ProRule" id="PRU00182"/>
    </source>
</evidence>
<dbReference type="Gene3D" id="3.30.1370.160">
    <property type="match status" value="1"/>
</dbReference>
<evidence type="ECO:0000259" key="2">
    <source>
        <dbReference type="SMART" id="SM00363"/>
    </source>
</evidence>
<dbReference type="Pfam" id="PF17774">
    <property type="entry name" value="YlmH_RBD"/>
    <property type="match status" value="1"/>
</dbReference>
<accession>A0A9D1Y838</accession>
<dbReference type="Gene3D" id="3.10.290.10">
    <property type="entry name" value="RNA-binding S4 domain"/>
    <property type="match status" value="1"/>
</dbReference>
<dbReference type="InterPro" id="IPR002942">
    <property type="entry name" value="S4_RNA-bd"/>
</dbReference>
<dbReference type="CDD" id="cd00165">
    <property type="entry name" value="S4"/>
    <property type="match status" value="1"/>
</dbReference>
<keyword evidence="1" id="KW-0694">RNA-binding</keyword>
<sequence length="266" mass="29092">MTKTEQLDKLAQDGEERLLLARALDKLETARRKNIPACTAFLSPAERVKVEALIAASGHPSHLFFGGYEGAERTVCVFLPDWQEPEDFLALAEEGPVTALRCTYRPEEKLSHRDFLGSILGQGITREKLGDLLVGEGTCDLLVLRELSDYLLQNLNSAGRVRLKVSPLPLAQLTPPVVQVKHIRDTVATPRLDAVLAAAFSTSRSKAADLISAGRVQLNYRECTKADKLVEAGDILSCRGLGKASVKTLGGLSKKGRVMVELERYL</sequence>
<organism evidence="3 4">
    <name type="scientific">Candidatus Flavonifractor merdigallinarum</name>
    <dbReference type="NCBI Taxonomy" id="2838589"/>
    <lineage>
        <taxon>Bacteria</taxon>
        <taxon>Bacillati</taxon>
        <taxon>Bacillota</taxon>
        <taxon>Clostridia</taxon>
        <taxon>Eubacteriales</taxon>
        <taxon>Oscillospiraceae</taxon>
        <taxon>Flavonifractor</taxon>
    </lineage>
</organism>
<dbReference type="InterPro" id="IPR040591">
    <property type="entry name" value="RqcP2_RBD"/>
</dbReference>
<comment type="caution">
    <text evidence="3">The sequence shown here is derived from an EMBL/GenBank/DDBJ whole genome shotgun (WGS) entry which is preliminary data.</text>
</comment>
<evidence type="ECO:0000313" key="3">
    <source>
        <dbReference type="EMBL" id="HIY21404.1"/>
    </source>
</evidence>
<dbReference type="Pfam" id="PF01479">
    <property type="entry name" value="S4"/>
    <property type="match status" value="1"/>
</dbReference>
<reference evidence="3" key="2">
    <citation type="submission" date="2021-04" db="EMBL/GenBank/DDBJ databases">
        <authorList>
            <person name="Gilroy R."/>
        </authorList>
    </citation>
    <scope>NUCLEOTIDE SEQUENCE</scope>
    <source>
        <strain evidence="3">ChiBcec16_6824</strain>
    </source>
</reference>
<dbReference type="SMART" id="SM00363">
    <property type="entry name" value="S4"/>
    <property type="match status" value="1"/>
</dbReference>
<dbReference type="InterPro" id="IPR036986">
    <property type="entry name" value="S4_RNA-bd_sf"/>
</dbReference>
<gene>
    <name evidence="3" type="ORF">H9841_05845</name>
</gene>
<protein>
    <submittedName>
        <fullName evidence="3">RNA-binding protein</fullName>
    </submittedName>
</protein>
<dbReference type="GO" id="GO:0003723">
    <property type="term" value="F:RNA binding"/>
    <property type="evidence" value="ECO:0007669"/>
    <property type="project" value="UniProtKB-KW"/>
</dbReference>
<name>A0A9D1Y838_9FIRM</name>
<evidence type="ECO:0000313" key="4">
    <source>
        <dbReference type="Proteomes" id="UP000823868"/>
    </source>
</evidence>
<dbReference type="PROSITE" id="PS50889">
    <property type="entry name" value="S4"/>
    <property type="match status" value="1"/>
</dbReference>
<reference evidence="3" key="1">
    <citation type="journal article" date="2021" name="PeerJ">
        <title>Extensive microbial diversity within the chicken gut microbiome revealed by metagenomics and culture.</title>
        <authorList>
            <person name="Gilroy R."/>
            <person name="Ravi A."/>
            <person name="Getino M."/>
            <person name="Pursley I."/>
            <person name="Horton D.L."/>
            <person name="Alikhan N.F."/>
            <person name="Baker D."/>
            <person name="Gharbi K."/>
            <person name="Hall N."/>
            <person name="Watson M."/>
            <person name="Adriaenssens E.M."/>
            <person name="Foster-Nyarko E."/>
            <person name="Jarju S."/>
            <person name="Secka A."/>
            <person name="Antonio M."/>
            <person name="Oren A."/>
            <person name="Chaudhuri R.R."/>
            <person name="La Ragione R."/>
            <person name="Hildebrand F."/>
            <person name="Pallen M.J."/>
        </authorList>
    </citation>
    <scope>NUCLEOTIDE SEQUENCE</scope>
    <source>
        <strain evidence="3">ChiBcec16_6824</strain>
    </source>
</reference>
<dbReference type="InterPro" id="IPR012677">
    <property type="entry name" value="Nucleotide-bd_a/b_plait_sf"/>
</dbReference>
<feature type="domain" description="RNA-binding S4" evidence="2">
    <location>
        <begin position="190"/>
        <end position="247"/>
    </location>
</feature>
<dbReference type="AlphaFoldDB" id="A0A9D1Y838"/>